<protein>
    <submittedName>
        <fullName evidence="2">Uncharacterized protein</fullName>
    </submittedName>
</protein>
<feature type="region of interest" description="Disordered" evidence="1">
    <location>
        <begin position="60"/>
        <end position="142"/>
    </location>
</feature>
<proteinExistence type="predicted"/>
<feature type="non-terminal residue" evidence="2">
    <location>
        <position position="1"/>
    </location>
</feature>
<evidence type="ECO:0000313" key="2">
    <source>
        <dbReference type="EMBL" id="JAS32970.1"/>
    </source>
</evidence>
<gene>
    <name evidence="2" type="ORF">g.18499</name>
</gene>
<feature type="compositionally biased region" description="Low complexity" evidence="1">
    <location>
        <begin position="70"/>
        <end position="131"/>
    </location>
</feature>
<sequence>NKPWSITVDSGGWSSCWVLRGVGVPKEICYNGVVSENGIYQIRQGATKCNSAQEACCRLAAPGSSPGSNTGVFPSGSPGSPGYTSGSSSSGTHGHGSPVHGTPTSPSSNSFPSTSGTPGSPSYGSPSTGFPVTSGSPGSPGY</sequence>
<evidence type="ECO:0000256" key="1">
    <source>
        <dbReference type="SAM" id="MobiDB-lite"/>
    </source>
</evidence>
<reference evidence="2" key="1">
    <citation type="submission" date="2015-12" db="EMBL/GenBank/DDBJ databases">
        <title>De novo transcriptome assembly of four potential Pierce s Disease insect vectors from Arizona vineyards.</title>
        <authorList>
            <person name="Tassone E.E."/>
        </authorList>
    </citation>
    <scope>NUCLEOTIDE SEQUENCE</scope>
</reference>
<name>A0A1B6E4W2_9HEMI</name>
<feature type="compositionally biased region" description="Polar residues" evidence="1">
    <location>
        <begin position="133"/>
        <end position="142"/>
    </location>
</feature>
<dbReference type="EMBL" id="GEDC01004328">
    <property type="protein sequence ID" value="JAS32970.1"/>
    <property type="molecule type" value="Transcribed_RNA"/>
</dbReference>
<feature type="non-terminal residue" evidence="2">
    <location>
        <position position="142"/>
    </location>
</feature>
<organism evidence="2">
    <name type="scientific">Clastoptera arizonana</name>
    <name type="common">Arizona spittle bug</name>
    <dbReference type="NCBI Taxonomy" id="38151"/>
    <lineage>
        <taxon>Eukaryota</taxon>
        <taxon>Metazoa</taxon>
        <taxon>Ecdysozoa</taxon>
        <taxon>Arthropoda</taxon>
        <taxon>Hexapoda</taxon>
        <taxon>Insecta</taxon>
        <taxon>Pterygota</taxon>
        <taxon>Neoptera</taxon>
        <taxon>Paraneoptera</taxon>
        <taxon>Hemiptera</taxon>
        <taxon>Auchenorrhyncha</taxon>
        <taxon>Cercopoidea</taxon>
        <taxon>Clastopteridae</taxon>
        <taxon>Clastoptera</taxon>
    </lineage>
</organism>
<accession>A0A1B6E4W2</accession>
<dbReference type="AlphaFoldDB" id="A0A1B6E4W2"/>